<dbReference type="EMBL" id="SNRY01002083">
    <property type="protein sequence ID" value="KAA6326888.1"/>
    <property type="molecule type" value="Genomic_DNA"/>
</dbReference>
<proteinExistence type="predicted"/>
<dbReference type="AlphaFoldDB" id="A0A5J4R041"/>
<sequence>MENLEQRIETVESAVKMAGLATKDVLTFDEAARFTGLSKSYLYKLTSGAKIAHYKPSGKMCYFNRLELEAWLQQNRVSTSDEIEAKAQTYCIGSKKKGGKNDTHRLLLL</sequence>
<accession>A0A5J4R041</accession>
<reference evidence="2" key="1">
    <citation type="submission" date="2019-03" db="EMBL/GenBank/DDBJ databases">
        <title>Single cell metagenomics reveals metabolic interactions within the superorganism composed of flagellate Streblomastix strix and complex community of Bacteroidetes bacteria on its surface.</title>
        <authorList>
            <person name="Treitli S.C."/>
            <person name="Kolisko M."/>
            <person name="Husnik F."/>
            <person name="Keeling P."/>
            <person name="Hampl V."/>
        </authorList>
    </citation>
    <scope>NUCLEOTIDE SEQUENCE</scope>
    <source>
        <strain evidence="2">STM</strain>
    </source>
</reference>
<dbReference type="InterPro" id="IPR010093">
    <property type="entry name" value="SinI_DNA-bd"/>
</dbReference>
<organism evidence="2">
    <name type="scientific">termite gut metagenome</name>
    <dbReference type="NCBI Taxonomy" id="433724"/>
    <lineage>
        <taxon>unclassified sequences</taxon>
        <taxon>metagenomes</taxon>
        <taxon>organismal metagenomes</taxon>
    </lineage>
</organism>
<name>A0A5J4R041_9ZZZZ</name>
<protein>
    <recommendedName>
        <fullName evidence="1">Helix-turn-helix domain-containing protein</fullName>
    </recommendedName>
</protein>
<evidence type="ECO:0000313" key="2">
    <source>
        <dbReference type="EMBL" id="KAA6326888.1"/>
    </source>
</evidence>
<comment type="caution">
    <text evidence="2">The sequence shown here is derived from an EMBL/GenBank/DDBJ whole genome shotgun (WGS) entry which is preliminary data.</text>
</comment>
<gene>
    <name evidence="2" type="ORF">EZS27_024065</name>
</gene>
<dbReference type="NCBIfam" id="TIGR01764">
    <property type="entry name" value="excise"/>
    <property type="match status" value="1"/>
</dbReference>
<dbReference type="GO" id="GO:0003677">
    <property type="term" value="F:DNA binding"/>
    <property type="evidence" value="ECO:0007669"/>
    <property type="project" value="InterPro"/>
</dbReference>
<dbReference type="Pfam" id="PF12728">
    <property type="entry name" value="HTH_17"/>
    <property type="match status" value="1"/>
</dbReference>
<evidence type="ECO:0000259" key="1">
    <source>
        <dbReference type="Pfam" id="PF12728"/>
    </source>
</evidence>
<dbReference type="InterPro" id="IPR041657">
    <property type="entry name" value="HTH_17"/>
</dbReference>
<feature type="domain" description="Helix-turn-helix" evidence="1">
    <location>
        <begin position="25"/>
        <end position="76"/>
    </location>
</feature>